<dbReference type="InterPro" id="IPR003439">
    <property type="entry name" value="ABC_transporter-like_ATP-bd"/>
</dbReference>
<dbReference type="Gene3D" id="3.40.50.300">
    <property type="entry name" value="P-loop containing nucleotide triphosphate hydrolases"/>
    <property type="match status" value="1"/>
</dbReference>
<dbReference type="OrthoDB" id="9790331at2"/>
<evidence type="ECO:0000256" key="4">
    <source>
        <dbReference type="ARBA" id="ARBA00022496"/>
    </source>
</evidence>
<dbReference type="Proteomes" id="UP000194360">
    <property type="component" value="Unassembled WGS sequence"/>
</dbReference>
<dbReference type="SUPFAM" id="SSF52540">
    <property type="entry name" value="P-loop containing nucleoside triphosphate hydrolases"/>
    <property type="match status" value="1"/>
</dbReference>
<proteinExistence type="predicted"/>
<evidence type="ECO:0000256" key="9">
    <source>
        <dbReference type="ARBA" id="ARBA00023136"/>
    </source>
</evidence>
<dbReference type="STRING" id="2074.BG845_05990"/>
<evidence type="ECO:0000256" key="6">
    <source>
        <dbReference type="ARBA" id="ARBA00022840"/>
    </source>
</evidence>
<keyword evidence="5" id="KW-0547">Nucleotide-binding</keyword>
<dbReference type="Gene3D" id="2.30.110.10">
    <property type="entry name" value="Electron Transport, Fmn-binding Protein, Chain A"/>
    <property type="match status" value="1"/>
</dbReference>
<dbReference type="SUPFAM" id="SSF50475">
    <property type="entry name" value="FMN-binding split barrel"/>
    <property type="match status" value="1"/>
</dbReference>
<reference evidence="12 13" key="1">
    <citation type="submission" date="2016-09" db="EMBL/GenBank/DDBJ databases">
        <title>Pseudonocardia autotrophica DSM535, a candidate organism with high potential of specific P450 cytochromes.</title>
        <authorList>
            <person name="Grumaz C."/>
            <person name="Vainshtein Y."/>
            <person name="Kirstahler P."/>
            <person name="Sohn K."/>
        </authorList>
    </citation>
    <scope>NUCLEOTIDE SEQUENCE [LARGE SCALE GENOMIC DNA]</scope>
    <source>
        <strain evidence="12 13">DSM 535</strain>
    </source>
</reference>
<evidence type="ECO:0000256" key="5">
    <source>
        <dbReference type="ARBA" id="ARBA00022741"/>
    </source>
</evidence>
<gene>
    <name evidence="12" type="primary">yusV_7</name>
    <name evidence="12" type="ORF">BG845_05990</name>
</gene>
<evidence type="ECO:0000256" key="1">
    <source>
        <dbReference type="ARBA" id="ARBA00004202"/>
    </source>
</evidence>
<feature type="region of interest" description="Disordered" evidence="10">
    <location>
        <begin position="426"/>
        <end position="451"/>
    </location>
</feature>
<dbReference type="CDD" id="cd03214">
    <property type="entry name" value="ABC_Iron-Siderophores_B12_Hemin"/>
    <property type="match status" value="1"/>
</dbReference>
<keyword evidence="8" id="KW-0406">Ion transport</keyword>
<dbReference type="InterPro" id="IPR051535">
    <property type="entry name" value="Siderophore_ABC-ATPase"/>
</dbReference>
<dbReference type="FunFam" id="3.40.50.300:FF:000134">
    <property type="entry name" value="Iron-enterobactin ABC transporter ATP-binding protein"/>
    <property type="match status" value="1"/>
</dbReference>
<accession>A0A1Y2MJX2</accession>
<dbReference type="InterPro" id="IPR017871">
    <property type="entry name" value="ABC_transporter-like_CS"/>
</dbReference>
<keyword evidence="9" id="KW-0472">Membrane</keyword>
<evidence type="ECO:0000256" key="3">
    <source>
        <dbReference type="ARBA" id="ARBA00022475"/>
    </source>
</evidence>
<dbReference type="InterPro" id="IPR027417">
    <property type="entry name" value="P-loop_NTPase"/>
</dbReference>
<evidence type="ECO:0000313" key="12">
    <source>
        <dbReference type="EMBL" id="OSY35550.1"/>
    </source>
</evidence>
<keyword evidence="13" id="KW-1185">Reference proteome</keyword>
<evidence type="ECO:0000313" key="13">
    <source>
        <dbReference type="Proteomes" id="UP000194360"/>
    </source>
</evidence>
<dbReference type="GO" id="GO:0016887">
    <property type="term" value="F:ATP hydrolysis activity"/>
    <property type="evidence" value="ECO:0007669"/>
    <property type="project" value="InterPro"/>
</dbReference>
<dbReference type="InterPro" id="IPR012349">
    <property type="entry name" value="Split_barrel_FMN-bd"/>
</dbReference>
<keyword evidence="2" id="KW-0813">Transport</keyword>
<dbReference type="GO" id="GO:0005886">
    <property type="term" value="C:plasma membrane"/>
    <property type="evidence" value="ECO:0007669"/>
    <property type="project" value="UniProtKB-SubCell"/>
</dbReference>
<keyword evidence="4" id="KW-0410">Iron transport</keyword>
<evidence type="ECO:0000259" key="11">
    <source>
        <dbReference type="PROSITE" id="PS50893"/>
    </source>
</evidence>
<keyword evidence="6 12" id="KW-0067">ATP-binding</keyword>
<evidence type="ECO:0000256" key="10">
    <source>
        <dbReference type="SAM" id="MobiDB-lite"/>
    </source>
</evidence>
<evidence type="ECO:0000256" key="2">
    <source>
        <dbReference type="ARBA" id="ARBA00022448"/>
    </source>
</evidence>
<evidence type="ECO:0000256" key="8">
    <source>
        <dbReference type="ARBA" id="ARBA00023065"/>
    </source>
</evidence>
<dbReference type="Pfam" id="PF01243">
    <property type="entry name" value="PNPOx_N"/>
    <property type="match status" value="1"/>
</dbReference>
<dbReference type="PANTHER" id="PTHR42771">
    <property type="entry name" value="IRON(3+)-HYDROXAMATE IMPORT ATP-BINDING PROTEIN FHUC"/>
    <property type="match status" value="1"/>
</dbReference>
<dbReference type="EMBL" id="MIGB01000050">
    <property type="protein sequence ID" value="OSY35550.1"/>
    <property type="molecule type" value="Genomic_DNA"/>
</dbReference>
<comment type="caution">
    <text evidence="12">The sequence shown here is derived from an EMBL/GenBank/DDBJ whole genome shotgun (WGS) entry which is preliminary data.</text>
</comment>
<dbReference type="PROSITE" id="PS00211">
    <property type="entry name" value="ABC_TRANSPORTER_1"/>
    <property type="match status" value="1"/>
</dbReference>
<dbReference type="SMART" id="SM00382">
    <property type="entry name" value="AAA"/>
    <property type="match status" value="1"/>
</dbReference>
<dbReference type="Pfam" id="PF00005">
    <property type="entry name" value="ABC_tran"/>
    <property type="match status" value="1"/>
</dbReference>
<keyword evidence="7" id="KW-0408">Iron</keyword>
<protein>
    <submittedName>
        <fullName evidence="12">Putative siderophore transport system ATP-binding protein YusV</fullName>
    </submittedName>
</protein>
<feature type="domain" description="ABC transporter" evidence="11">
    <location>
        <begin position="3"/>
        <end position="239"/>
    </location>
</feature>
<keyword evidence="3" id="KW-1003">Cell membrane</keyword>
<sequence>MSLTADDLVLRYDDRVVVDGLTVRLPPGRITAIVGPNACGKSTLLRGLGRIIGPAAGHVALDGTDLREIGGRELARRLGLLPQSPVAPDEITVADLVERGRSPHQGWFGGRAGTDDDAVAAAMRATGVLELAARPVDELSGGQRQRVWIAMVLAQDTGVLLLDEPTTFLDMTHAVEVLDLLVDRNRSEGTTVAVVLHDLNLACRYADHLIAMRDGAVVAEGPPATTMTVDLVRRVFAMESQVVPDPVTGTPMVVPAGRHHPVPGHGGPGLRTEDELREVVAEPHPLVLDKSATRIDEVAARFIGAATLTFLGTVGPSGSVTVTPRGTPAADGARILDGGRQLALPERPGNRRLDSLRNLLVRPGVGLTFCVPRLDHVLRVNGHGRVVRDPEVLGLWPDPPQLAIVLDVEETFVHCGRALRTSGAWRPEDWADPAGIPGSKELSGAARATRD</sequence>
<comment type="subcellular location">
    <subcellularLocation>
        <location evidence="1">Cell membrane</location>
        <topology evidence="1">Peripheral membrane protein</topology>
    </subcellularLocation>
</comment>
<dbReference type="PROSITE" id="PS50893">
    <property type="entry name" value="ABC_TRANSPORTER_2"/>
    <property type="match status" value="1"/>
</dbReference>
<dbReference type="GO" id="GO:0005524">
    <property type="term" value="F:ATP binding"/>
    <property type="evidence" value="ECO:0007669"/>
    <property type="project" value="UniProtKB-KW"/>
</dbReference>
<dbReference type="PANTHER" id="PTHR42771:SF2">
    <property type="entry name" value="IRON(3+)-HYDROXAMATE IMPORT ATP-BINDING PROTEIN FHUC"/>
    <property type="match status" value="1"/>
</dbReference>
<organism evidence="12 13">
    <name type="scientific">Pseudonocardia autotrophica</name>
    <name type="common">Amycolata autotrophica</name>
    <name type="synonym">Nocardia autotrophica</name>
    <dbReference type="NCBI Taxonomy" id="2074"/>
    <lineage>
        <taxon>Bacteria</taxon>
        <taxon>Bacillati</taxon>
        <taxon>Actinomycetota</taxon>
        <taxon>Actinomycetes</taxon>
        <taxon>Pseudonocardiales</taxon>
        <taxon>Pseudonocardiaceae</taxon>
        <taxon>Pseudonocardia</taxon>
    </lineage>
</organism>
<dbReference type="AlphaFoldDB" id="A0A1Y2MJX2"/>
<evidence type="ECO:0000256" key="7">
    <source>
        <dbReference type="ARBA" id="ARBA00023004"/>
    </source>
</evidence>
<name>A0A1Y2MJX2_PSEAH</name>
<dbReference type="RefSeq" id="WP_085916068.1">
    <property type="nucleotide sequence ID" value="NZ_AP018920.1"/>
</dbReference>
<dbReference type="InterPro" id="IPR003593">
    <property type="entry name" value="AAA+_ATPase"/>
</dbReference>
<dbReference type="InterPro" id="IPR011576">
    <property type="entry name" value="Pyridox_Oxase_N"/>
</dbReference>
<dbReference type="GO" id="GO:0006826">
    <property type="term" value="P:iron ion transport"/>
    <property type="evidence" value="ECO:0007669"/>
    <property type="project" value="UniProtKB-KW"/>
</dbReference>